<dbReference type="InterPro" id="IPR036612">
    <property type="entry name" value="KH_dom_type_1_sf"/>
</dbReference>
<feature type="non-terminal residue" evidence="10">
    <location>
        <position position="548"/>
    </location>
</feature>
<dbReference type="PANTHER" id="PTHR43908">
    <property type="entry name" value="AT29763P-RELATED"/>
    <property type="match status" value="1"/>
</dbReference>
<dbReference type="Gene3D" id="3.90.1140.10">
    <property type="entry name" value="Cyclic phosphodiesterase"/>
    <property type="match status" value="1"/>
</dbReference>
<evidence type="ECO:0000256" key="3">
    <source>
        <dbReference type="ARBA" id="ARBA00022824"/>
    </source>
</evidence>
<dbReference type="InterPro" id="IPR019510">
    <property type="entry name" value="AKAP7-like_phosphoesterase"/>
</dbReference>
<feature type="domain" description="J" evidence="9">
    <location>
        <begin position="111"/>
        <end position="175"/>
    </location>
</feature>
<dbReference type="GO" id="GO:0071218">
    <property type="term" value="P:cellular response to misfolded protein"/>
    <property type="evidence" value="ECO:0007669"/>
    <property type="project" value="TreeGrafter"/>
</dbReference>
<dbReference type="SUPFAM" id="SSF46565">
    <property type="entry name" value="Chaperone J-domain"/>
    <property type="match status" value="1"/>
</dbReference>
<gene>
    <name evidence="10" type="primary">Dnajb12</name>
    <name evidence="10" type="ORF">GTO96_0001548</name>
</gene>
<dbReference type="Pfam" id="PF10469">
    <property type="entry name" value="AKAP7_NLS"/>
    <property type="match status" value="1"/>
</dbReference>
<keyword evidence="5" id="KW-0472">Membrane</keyword>
<keyword evidence="4" id="KW-1133">Transmembrane helix</keyword>
<keyword evidence="7" id="KW-0694">RNA-binding</keyword>
<keyword evidence="2" id="KW-0812">Transmembrane</keyword>
<dbReference type="InterPro" id="IPR051100">
    <property type="entry name" value="DnaJ_subfamily_B/C"/>
</dbReference>
<name>A0A8X7X8Q3_POLSE</name>
<dbReference type="CDD" id="cd06257">
    <property type="entry name" value="DnaJ"/>
    <property type="match status" value="1"/>
</dbReference>
<dbReference type="AlphaFoldDB" id="A0A8X7X8Q3"/>
<dbReference type="PROSITE" id="PS00636">
    <property type="entry name" value="DNAJ_1"/>
    <property type="match status" value="1"/>
</dbReference>
<keyword evidence="6" id="KW-0143">Chaperone</keyword>
<evidence type="ECO:0000256" key="1">
    <source>
        <dbReference type="ARBA" id="ARBA00004389"/>
    </source>
</evidence>
<evidence type="ECO:0000256" key="6">
    <source>
        <dbReference type="ARBA" id="ARBA00023186"/>
    </source>
</evidence>
<dbReference type="Gene3D" id="3.30.1370.10">
    <property type="entry name" value="K Homology domain, type 1"/>
    <property type="match status" value="1"/>
</dbReference>
<dbReference type="CDD" id="cd22419">
    <property type="entry name" value="KH-I_ASCC1"/>
    <property type="match status" value="1"/>
</dbReference>
<protein>
    <submittedName>
        <fullName evidence="10">DJB12 protein</fullName>
    </submittedName>
</protein>
<dbReference type="Gene3D" id="1.10.287.110">
    <property type="entry name" value="DnaJ domain"/>
    <property type="match status" value="1"/>
</dbReference>
<dbReference type="GO" id="GO:0005789">
    <property type="term" value="C:endoplasmic reticulum membrane"/>
    <property type="evidence" value="ECO:0007669"/>
    <property type="project" value="UniProtKB-SubCell"/>
</dbReference>
<dbReference type="SMART" id="SM00322">
    <property type="entry name" value="KH"/>
    <property type="match status" value="1"/>
</dbReference>
<dbReference type="PROSITE" id="PS50076">
    <property type="entry name" value="DNAJ_2"/>
    <property type="match status" value="1"/>
</dbReference>
<dbReference type="SMART" id="SM00271">
    <property type="entry name" value="DnaJ"/>
    <property type="match status" value="1"/>
</dbReference>
<dbReference type="GO" id="GO:0030544">
    <property type="term" value="F:Hsp70 protein binding"/>
    <property type="evidence" value="ECO:0007669"/>
    <property type="project" value="TreeGrafter"/>
</dbReference>
<dbReference type="Pfam" id="PF00013">
    <property type="entry name" value="KH_1"/>
    <property type="match status" value="1"/>
</dbReference>
<dbReference type="PROSITE" id="PS50084">
    <property type="entry name" value="KH_TYPE_1"/>
    <property type="match status" value="1"/>
</dbReference>
<feature type="non-terminal residue" evidence="10">
    <location>
        <position position="1"/>
    </location>
</feature>
<accession>A0A8X7X8Q3</accession>
<evidence type="ECO:0000256" key="7">
    <source>
        <dbReference type="PROSITE-ProRule" id="PRU00117"/>
    </source>
</evidence>
<dbReference type="InterPro" id="IPR001623">
    <property type="entry name" value="DnaJ_domain"/>
</dbReference>
<dbReference type="EMBL" id="JAATIS010004040">
    <property type="protein sequence ID" value="KAG2463014.1"/>
    <property type="molecule type" value="Genomic_DNA"/>
</dbReference>
<feature type="region of interest" description="Disordered" evidence="8">
    <location>
        <begin position="50"/>
        <end position="95"/>
    </location>
</feature>
<feature type="compositionally biased region" description="Polar residues" evidence="8">
    <location>
        <begin position="65"/>
        <end position="82"/>
    </location>
</feature>
<dbReference type="PRINTS" id="PR00625">
    <property type="entry name" value="JDOMAIN"/>
</dbReference>
<organism evidence="10 11">
    <name type="scientific">Polypterus senegalus</name>
    <name type="common">Senegal bichir</name>
    <dbReference type="NCBI Taxonomy" id="55291"/>
    <lineage>
        <taxon>Eukaryota</taxon>
        <taxon>Metazoa</taxon>
        <taxon>Chordata</taxon>
        <taxon>Craniata</taxon>
        <taxon>Vertebrata</taxon>
        <taxon>Euteleostomi</taxon>
        <taxon>Actinopterygii</taxon>
        <taxon>Polypteriformes</taxon>
        <taxon>Polypteridae</taxon>
        <taxon>Polypterus</taxon>
    </lineage>
</organism>
<keyword evidence="11" id="KW-1185">Reference proteome</keyword>
<dbReference type="InterPro" id="IPR018253">
    <property type="entry name" value="DnaJ_domain_CS"/>
</dbReference>
<proteinExistence type="predicted"/>
<evidence type="ECO:0000259" key="9">
    <source>
        <dbReference type="PROSITE" id="PS50076"/>
    </source>
</evidence>
<dbReference type="InterPro" id="IPR036869">
    <property type="entry name" value="J_dom_sf"/>
</dbReference>
<dbReference type="InterPro" id="IPR047538">
    <property type="entry name" value="KH-I_ASCC1"/>
</dbReference>
<comment type="caution">
    <text evidence="10">The sequence shown here is derived from an EMBL/GenBank/DDBJ whole genome shotgun (WGS) entry which is preliminary data.</text>
</comment>
<keyword evidence="3" id="KW-0256">Endoplasmic reticulum</keyword>
<dbReference type="FunFam" id="1.10.287.110:FF:000004">
    <property type="entry name" value="DnaJ (Hsp40) homolog, subfamily B, member 14"/>
    <property type="match status" value="1"/>
</dbReference>
<dbReference type="GO" id="GO:0003723">
    <property type="term" value="F:RNA binding"/>
    <property type="evidence" value="ECO:0007669"/>
    <property type="project" value="UniProtKB-UniRule"/>
</dbReference>
<dbReference type="SUPFAM" id="SSF54791">
    <property type="entry name" value="Eukaryotic type KH-domain (KH-domain type I)"/>
    <property type="match status" value="1"/>
</dbReference>
<dbReference type="PANTHER" id="PTHR43908:SF8">
    <property type="entry name" value="DNAJ HOMOLOG SUBFAMILY B MEMBER 12"/>
    <property type="match status" value="1"/>
</dbReference>
<evidence type="ECO:0000256" key="5">
    <source>
        <dbReference type="ARBA" id="ARBA00023136"/>
    </source>
</evidence>
<evidence type="ECO:0000313" key="10">
    <source>
        <dbReference type="EMBL" id="KAG2463014.1"/>
    </source>
</evidence>
<comment type="subcellular location">
    <subcellularLocation>
        <location evidence="1">Endoplasmic reticulum membrane</location>
        <topology evidence="1">Single-pass membrane protein</topology>
    </subcellularLocation>
</comment>
<dbReference type="InterPro" id="IPR004088">
    <property type="entry name" value="KH_dom_type_1"/>
</dbReference>
<evidence type="ECO:0000313" key="11">
    <source>
        <dbReference type="Proteomes" id="UP000886611"/>
    </source>
</evidence>
<dbReference type="InterPro" id="IPR004087">
    <property type="entry name" value="KH_dom"/>
</dbReference>
<reference evidence="10 11" key="1">
    <citation type="journal article" date="2021" name="Cell">
        <title>Tracing the genetic footprints of vertebrate landing in non-teleost ray-finned fishes.</title>
        <authorList>
            <person name="Bi X."/>
            <person name="Wang K."/>
            <person name="Yang L."/>
            <person name="Pan H."/>
            <person name="Jiang H."/>
            <person name="Wei Q."/>
            <person name="Fang M."/>
            <person name="Yu H."/>
            <person name="Zhu C."/>
            <person name="Cai Y."/>
            <person name="He Y."/>
            <person name="Gan X."/>
            <person name="Zeng H."/>
            <person name="Yu D."/>
            <person name="Zhu Y."/>
            <person name="Jiang H."/>
            <person name="Qiu Q."/>
            <person name="Yang H."/>
            <person name="Zhang Y.E."/>
            <person name="Wang W."/>
            <person name="Zhu M."/>
            <person name="He S."/>
            <person name="Zhang G."/>
        </authorList>
    </citation>
    <scope>NUCLEOTIDE SEQUENCE [LARGE SCALE GENOMIC DNA]</scope>
    <source>
        <strain evidence="10">Bchr_013</strain>
    </source>
</reference>
<sequence length="548" mass="61546">MESNRDEAEHCIEIAEAAFRNGQQEKAKRFLEKAQRLFPTQRAQALLESITQNGQPFSGDHCSKPTESAGTKQRKTGSTVNSEAGEGVGDTGKSYTSEQLDAVKRIKQCKDYYEILGVSRDASDEDLKKAYRKLALKFHPDKNHAPGATEAFKAIGNAYAVLSNSEKRKQYDQFGEEKGHRHGHSHTDFHRGFEAEISPEDLFNMFFGGGFPSSNVHVYSNGRMRYTYQRPERREQQGDYCYTCSIQFRINVVKAGSNSGWDESPLQPLHIRAEKPGVCTRDTWSMRHSANRYIIGKKGETKKRLETETRTSINIPKQGVEVITGQQRSSVISACTRIELLVESFRKKQPFTHFLSFALNEPHIQKQFLKFKEEVLSKCSQDNGIDGSIFQNPAKLHLTIGTLALLNEKEVRKACDLLQVCKDEFIKDITGVKPLPITVGGIEYMNDDPAMVDVLYAQVQAQDGSAKHAITEVNLNEGSTSEKEIRSPPHKKHPLTYKNNAAAPGIKVKNGTIWMQQEVQRHPASQSVPHLSFIETARLTELANVSCL</sequence>
<dbReference type="Pfam" id="PF00226">
    <property type="entry name" value="DnaJ"/>
    <property type="match status" value="1"/>
</dbReference>
<dbReference type="Proteomes" id="UP000886611">
    <property type="component" value="Unassembled WGS sequence"/>
</dbReference>
<evidence type="ECO:0000256" key="8">
    <source>
        <dbReference type="SAM" id="MobiDB-lite"/>
    </source>
</evidence>
<feature type="region of interest" description="Disordered" evidence="8">
    <location>
        <begin position="477"/>
        <end position="497"/>
    </location>
</feature>
<evidence type="ECO:0000256" key="4">
    <source>
        <dbReference type="ARBA" id="ARBA00022989"/>
    </source>
</evidence>
<evidence type="ECO:0000256" key="2">
    <source>
        <dbReference type="ARBA" id="ARBA00022692"/>
    </source>
</evidence>